<gene>
    <name evidence="1" type="ORF">C2845_PM05G25430</name>
</gene>
<name>A0A3L6T4F4_PANMI</name>
<evidence type="ECO:0000313" key="1">
    <source>
        <dbReference type="EMBL" id="RLN30776.1"/>
    </source>
</evidence>
<dbReference type="PANTHER" id="PTHR35470">
    <property type="entry name" value="CADMIUM TOLERANT 3"/>
    <property type="match status" value="1"/>
</dbReference>
<accession>A0A3L6T4F4</accession>
<organism evidence="1 2">
    <name type="scientific">Panicum miliaceum</name>
    <name type="common">Proso millet</name>
    <name type="synonym">Broomcorn millet</name>
    <dbReference type="NCBI Taxonomy" id="4540"/>
    <lineage>
        <taxon>Eukaryota</taxon>
        <taxon>Viridiplantae</taxon>
        <taxon>Streptophyta</taxon>
        <taxon>Embryophyta</taxon>
        <taxon>Tracheophyta</taxon>
        <taxon>Spermatophyta</taxon>
        <taxon>Magnoliopsida</taxon>
        <taxon>Liliopsida</taxon>
        <taxon>Poales</taxon>
        <taxon>Poaceae</taxon>
        <taxon>PACMAD clade</taxon>
        <taxon>Panicoideae</taxon>
        <taxon>Panicodae</taxon>
        <taxon>Paniceae</taxon>
        <taxon>Panicinae</taxon>
        <taxon>Panicum</taxon>
        <taxon>Panicum sect. Panicum</taxon>
    </lineage>
</organism>
<comment type="caution">
    <text evidence="1">The sequence shown here is derived from an EMBL/GenBank/DDBJ whole genome shotgun (WGS) entry which is preliminary data.</text>
</comment>
<keyword evidence="2" id="KW-1185">Reference proteome</keyword>
<dbReference type="OrthoDB" id="786492at2759"/>
<dbReference type="AlphaFoldDB" id="A0A3L6T4F4"/>
<dbReference type="EMBL" id="PQIB02000003">
    <property type="protein sequence ID" value="RLN30776.1"/>
    <property type="molecule type" value="Genomic_DNA"/>
</dbReference>
<evidence type="ECO:0000313" key="2">
    <source>
        <dbReference type="Proteomes" id="UP000275267"/>
    </source>
</evidence>
<sequence length="104" mass="11527">MTRSPDAETPQVRVVSSFACSGPGGDQATLAATASLRRRRSTHAGRLRGTAARAYAACCLGASRYLNSELRQENKMYNPPSAQEMSYYDHVQKRHEEKGCLYAW</sequence>
<dbReference type="InterPro" id="IPR051671">
    <property type="entry name" value="CYSTM1_HM_Tolerance"/>
</dbReference>
<protein>
    <submittedName>
        <fullName evidence="1">Uncharacterized protein</fullName>
    </submittedName>
</protein>
<proteinExistence type="predicted"/>
<dbReference type="PANTHER" id="PTHR35470:SF6">
    <property type="entry name" value="PROTEIN CYSTEINE-RICH TRANSMEMBRANE MODULE 2"/>
    <property type="match status" value="1"/>
</dbReference>
<dbReference type="Proteomes" id="UP000275267">
    <property type="component" value="Unassembled WGS sequence"/>
</dbReference>
<reference evidence="2" key="1">
    <citation type="journal article" date="2019" name="Nat. Commun.">
        <title>The genome of broomcorn millet.</title>
        <authorList>
            <person name="Zou C."/>
            <person name="Miki D."/>
            <person name="Li D."/>
            <person name="Tang Q."/>
            <person name="Xiao L."/>
            <person name="Rajput S."/>
            <person name="Deng P."/>
            <person name="Jia W."/>
            <person name="Huang R."/>
            <person name="Zhang M."/>
            <person name="Sun Y."/>
            <person name="Hu J."/>
            <person name="Fu X."/>
            <person name="Schnable P.S."/>
            <person name="Li F."/>
            <person name="Zhang H."/>
            <person name="Feng B."/>
            <person name="Zhu X."/>
            <person name="Liu R."/>
            <person name="Schnable J.C."/>
            <person name="Zhu J.-K."/>
            <person name="Zhang H."/>
        </authorList>
    </citation>
    <scope>NUCLEOTIDE SEQUENCE [LARGE SCALE GENOMIC DNA]</scope>
</reference>